<evidence type="ECO:0000256" key="3">
    <source>
        <dbReference type="PROSITE-ProRule" id="PRU00285"/>
    </source>
</evidence>
<dbReference type="InterPro" id="IPR002068">
    <property type="entry name" value="A-crystallin/Hsp20_dom"/>
</dbReference>
<dbReference type="CDD" id="cd06464">
    <property type="entry name" value="ACD_sHsps-like"/>
    <property type="match status" value="1"/>
</dbReference>
<keyword evidence="2" id="KW-0346">Stress response</keyword>
<evidence type="ECO:0000313" key="7">
    <source>
        <dbReference type="Proteomes" id="UP000631114"/>
    </source>
</evidence>
<comment type="similarity">
    <text evidence="3 4">Belongs to the small heat shock protein (HSP20) family.</text>
</comment>
<keyword evidence="1" id="KW-0809">Transit peptide</keyword>
<dbReference type="PANTHER" id="PTHR46991">
    <property type="entry name" value="23.5 KDA HEAT SHOCK PROTEIN, MITOCHONDRIAL"/>
    <property type="match status" value="1"/>
</dbReference>
<dbReference type="InterPro" id="IPR008978">
    <property type="entry name" value="HSP20-like_chaperone"/>
</dbReference>
<dbReference type="SUPFAM" id="SSF49764">
    <property type="entry name" value="HSP20-like chaperones"/>
    <property type="match status" value="1"/>
</dbReference>
<name>A0A835M9R9_9MAGN</name>
<dbReference type="InterPro" id="IPR044656">
    <property type="entry name" value="HSP14.7/HSP23.5/HSP23.6-like"/>
</dbReference>
<evidence type="ECO:0000259" key="5">
    <source>
        <dbReference type="PROSITE" id="PS01031"/>
    </source>
</evidence>
<feature type="domain" description="SHSP" evidence="5">
    <location>
        <begin position="111"/>
        <end position="215"/>
    </location>
</feature>
<accession>A0A835M9R9</accession>
<dbReference type="PROSITE" id="PS01031">
    <property type="entry name" value="SHSP"/>
    <property type="match status" value="1"/>
</dbReference>
<gene>
    <name evidence="6" type="ORF">IFM89_004373</name>
</gene>
<protein>
    <recommendedName>
        <fullName evidence="5">SHSP domain-containing protein</fullName>
    </recommendedName>
</protein>
<keyword evidence="7" id="KW-1185">Reference proteome</keyword>
<reference evidence="6 7" key="1">
    <citation type="submission" date="2020-10" db="EMBL/GenBank/DDBJ databases">
        <title>The Coptis chinensis genome and diversification of protoberbering-type alkaloids.</title>
        <authorList>
            <person name="Wang B."/>
            <person name="Shu S."/>
            <person name="Song C."/>
            <person name="Liu Y."/>
        </authorList>
    </citation>
    <scope>NUCLEOTIDE SEQUENCE [LARGE SCALE GENOMIC DNA]</scope>
    <source>
        <strain evidence="6">HL-2020</strain>
        <tissue evidence="6">Leaf</tissue>
    </source>
</reference>
<comment type="caution">
    <text evidence="6">The sequence shown here is derived from an EMBL/GenBank/DDBJ whole genome shotgun (WGS) entry which is preliminary data.</text>
</comment>
<sequence length="215" mass="24049">MASSVVLRRASSTASTLLKNKSFFNSLRSTAVAPSVQRSFNTNAQMTEYDQDDCSSLDIDRRPGYATRRYDSPASFFSDVFDRITPTRSLSQVLNIMDRLMDNPFAIESQGMGGGLRRGWDAKEDNDALHLRIDMPGLGKEDVKVSVEDHTLTIKGDKEASEEEGGRKYSSRIDLPPNLYKADQIKAEMKNGVLKVSVPKVKEDERKNVHQVNVD</sequence>
<dbReference type="PANTHER" id="PTHR46991:SF11">
    <property type="entry name" value="SMALL HEAT SHOCK PROTEIN HSPF"/>
    <property type="match status" value="1"/>
</dbReference>
<dbReference type="EMBL" id="JADFTS010000002">
    <property type="protein sequence ID" value="KAF9619029.1"/>
    <property type="molecule type" value="Genomic_DNA"/>
</dbReference>
<dbReference type="AlphaFoldDB" id="A0A835M9R9"/>
<evidence type="ECO:0000256" key="1">
    <source>
        <dbReference type="ARBA" id="ARBA00022946"/>
    </source>
</evidence>
<organism evidence="6 7">
    <name type="scientific">Coptis chinensis</name>
    <dbReference type="NCBI Taxonomy" id="261450"/>
    <lineage>
        <taxon>Eukaryota</taxon>
        <taxon>Viridiplantae</taxon>
        <taxon>Streptophyta</taxon>
        <taxon>Embryophyta</taxon>
        <taxon>Tracheophyta</taxon>
        <taxon>Spermatophyta</taxon>
        <taxon>Magnoliopsida</taxon>
        <taxon>Ranunculales</taxon>
        <taxon>Ranunculaceae</taxon>
        <taxon>Coptidoideae</taxon>
        <taxon>Coptis</taxon>
    </lineage>
</organism>
<dbReference type="OrthoDB" id="1431247at2759"/>
<evidence type="ECO:0000256" key="4">
    <source>
        <dbReference type="RuleBase" id="RU003616"/>
    </source>
</evidence>
<dbReference type="Gene3D" id="2.60.40.790">
    <property type="match status" value="1"/>
</dbReference>
<evidence type="ECO:0000313" key="6">
    <source>
        <dbReference type="EMBL" id="KAF9619029.1"/>
    </source>
</evidence>
<dbReference type="Proteomes" id="UP000631114">
    <property type="component" value="Unassembled WGS sequence"/>
</dbReference>
<proteinExistence type="inferred from homology"/>
<evidence type="ECO:0000256" key="2">
    <source>
        <dbReference type="ARBA" id="ARBA00023016"/>
    </source>
</evidence>
<dbReference type="Pfam" id="PF00011">
    <property type="entry name" value="HSP20"/>
    <property type="match status" value="1"/>
</dbReference>